<sequence length="110" mass="12110">MKSITQNRQKFRSSPPQPIDRHLSEIGETDGTVYINAGIDSTCSKKLSRTIHKLIDGIVVSTTQTGDSNFGHDDSTSLLLNTKTDEDRTDVTNNSCCVHYGNGNKIIKDI</sequence>
<protein>
    <submittedName>
        <fullName evidence="4">Uncharacterized protein</fullName>
    </submittedName>
</protein>
<gene>
    <name evidence="5" type="ORF">OVN521_LOCUS17271</name>
    <name evidence="4" type="ORF">UXM345_LOCUS6063</name>
    <name evidence="3" type="ORF">WKI299_LOCUS18903</name>
    <name evidence="2" type="ORF">XDN619_LOCUS7158</name>
</gene>
<organism evidence="4 6">
    <name type="scientific">Rotaria magnacalcarata</name>
    <dbReference type="NCBI Taxonomy" id="392030"/>
    <lineage>
        <taxon>Eukaryota</taxon>
        <taxon>Metazoa</taxon>
        <taxon>Spiralia</taxon>
        <taxon>Gnathifera</taxon>
        <taxon>Rotifera</taxon>
        <taxon>Eurotatoria</taxon>
        <taxon>Bdelloidea</taxon>
        <taxon>Philodinida</taxon>
        <taxon>Philodinidae</taxon>
        <taxon>Rotaria</taxon>
    </lineage>
</organism>
<dbReference type="EMBL" id="CAJOBF010000467">
    <property type="protein sequence ID" value="CAF3822180.1"/>
    <property type="molecule type" value="Genomic_DNA"/>
</dbReference>
<feature type="compositionally biased region" description="Polar residues" evidence="1">
    <location>
        <begin position="1"/>
        <end position="14"/>
    </location>
</feature>
<evidence type="ECO:0000313" key="7">
    <source>
        <dbReference type="Proteomes" id="UP000663866"/>
    </source>
</evidence>
<keyword evidence="7" id="KW-1185">Reference proteome</keyword>
<dbReference type="EMBL" id="CAJOBG010002977">
    <property type="protein sequence ID" value="CAF4039039.1"/>
    <property type="molecule type" value="Genomic_DNA"/>
</dbReference>
<feature type="region of interest" description="Disordered" evidence="1">
    <location>
        <begin position="1"/>
        <end position="22"/>
    </location>
</feature>
<evidence type="ECO:0000313" key="2">
    <source>
        <dbReference type="EMBL" id="CAF2043494.1"/>
    </source>
</evidence>
<name>A0A819DDW9_9BILA</name>
<dbReference type="EMBL" id="CAJNRG010002111">
    <property type="protein sequence ID" value="CAF2043494.1"/>
    <property type="molecule type" value="Genomic_DNA"/>
</dbReference>
<comment type="caution">
    <text evidence="4">The sequence shown here is derived from an EMBL/GenBank/DDBJ whole genome shotgun (WGS) entry which is preliminary data.</text>
</comment>
<dbReference type="AlphaFoldDB" id="A0A819DDW9"/>
<dbReference type="Proteomes" id="UP000663866">
    <property type="component" value="Unassembled WGS sequence"/>
</dbReference>
<dbReference type="Proteomes" id="UP000663842">
    <property type="component" value="Unassembled WGS sequence"/>
</dbReference>
<dbReference type="EMBL" id="CAJNRF010007754">
    <property type="protein sequence ID" value="CAF2094571.1"/>
    <property type="molecule type" value="Genomic_DNA"/>
</dbReference>
<evidence type="ECO:0000313" key="4">
    <source>
        <dbReference type="EMBL" id="CAF3822180.1"/>
    </source>
</evidence>
<dbReference type="Proteomes" id="UP000663856">
    <property type="component" value="Unassembled WGS sequence"/>
</dbReference>
<evidence type="ECO:0000313" key="6">
    <source>
        <dbReference type="Proteomes" id="UP000663842"/>
    </source>
</evidence>
<evidence type="ECO:0000256" key="1">
    <source>
        <dbReference type="SAM" id="MobiDB-lite"/>
    </source>
</evidence>
<dbReference type="Proteomes" id="UP000663887">
    <property type="component" value="Unassembled WGS sequence"/>
</dbReference>
<evidence type="ECO:0000313" key="3">
    <source>
        <dbReference type="EMBL" id="CAF2094571.1"/>
    </source>
</evidence>
<proteinExistence type="predicted"/>
<evidence type="ECO:0000313" key="5">
    <source>
        <dbReference type="EMBL" id="CAF4039039.1"/>
    </source>
</evidence>
<accession>A0A819DDW9</accession>
<reference evidence="4" key="1">
    <citation type="submission" date="2021-02" db="EMBL/GenBank/DDBJ databases">
        <authorList>
            <person name="Nowell W R."/>
        </authorList>
    </citation>
    <scope>NUCLEOTIDE SEQUENCE</scope>
</reference>